<dbReference type="KEGG" id="bcom:BAUCODRAFT_146829"/>
<dbReference type="OMA" id="HDIETHW"/>
<evidence type="ECO:0000313" key="7">
    <source>
        <dbReference type="Proteomes" id="UP000011761"/>
    </source>
</evidence>
<organism evidence="6 7">
    <name type="scientific">Baudoinia panamericana (strain UAMH 10762)</name>
    <name type="common">Angels' share fungus</name>
    <name type="synonym">Baudoinia compniacensis (strain UAMH 10762)</name>
    <dbReference type="NCBI Taxonomy" id="717646"/>
    <lineage>
        <taxon>Eukaryota</taxon>
        <taxon>Fungi</taxon>
        <taxon>Dikarya</taxon>
        <taxon>Ascomycota</taxon>
        <taxon>Pezizomycotina</taxon>
        <taxon>Dothideomycetes</taxon>
        <taxon>Dothideomycetidae</taxon>
        <taxon>Mycosphaerellales</taxon>
        <taxon>Teratosphaeriaceae</taxon>
        <taxon>Baudoinia</taxon>
    </lineage>
</organism>
<proteinExistence type="inferred from homology"/>
<dbReference type="InterPro" id="IPR008978">
    <property type="entry name" value="HSP20-like_chaperone"/>
</dbReference>
<dbReference type="AlphaFoldDB" id="M2NG48"/>
<name>M2NG48_BAUPA</name>
<feature type="compositionally biased region" description="Polar residues" evidence="4">
    <location>
        <begin position="96"/>
        <end position="106"/>
    </location>
</feature>
<accession>M2NG48</accession>
<protein>
    <recommendedName>
        <fullName evidence="5">SHSP domain-containing protein</fullName>
    </recommendedName>
</protein>
<evidence type="ECO:0000256" key="1">
    <source>
        <dbReference type="ARBA" id="ARBA00023016"/>
    </source>
</evidence>
<evidence type="ECO:0000256" key="4">
    <source>
        <dbReference type="SAM" id="MobiDB-lite"/>
    </source>
</evidence>
<dbReference type="InterPro" id="IPR031107">
    <property type="entry name" value="Small_HSP"/>
</dbReference>
<dbReference type="PROSITE" id="PS01031">
    <property type="entry name" value="SHSP"/>
    <property type="match status" value="1"/>
</dbReference>
<feature type="region of interest" description="Disordered" evidence="4">
    <location>
        <begin position="96"/>
        <end position="130"/>
    </location>
</feature>
<dbReference type="SUPFAM" id="SSF49764">
    <property type="entry name" value="HSP20-like chaperones"/>
    <property type="match status" value="1"/>
</dbReference>
<evidence type="ECO:0000313" key="6">
    <source>
        <dbReference type="EMBL" id="EMC98274.1"/>
    </source>
</evidence>
<evidence type="ECO:0000256" key="3">
    <source>
        <dbReference type="RuleBase" id="RU003616"/>
    </source>
</evidence>
<dbReference type="Gene3D" id="2.60.40.790">
    <property type="match status" value="1"/>
</dbReference>
<feature type="region of interest" description="Disordered" evidence="4">
    <location>
        <begin position="25"/>
        <end position="53"/>
    </location>
</feature>
<feature type="domain" description="SHSP" evidence="5">
    <location>
        <begin position="41"/>
        <end position="194"/>
    </location>
</feature>
<dbReference type="OrthoDB" id="1431247at2759"/>
<gene>
    <name evidence="6" type="ORF">BAUCODRAFT_146829</name>
</gene>
<comment type="similarity">
    <text evidence="2 3">Belongs to the small heat shock protein (HSP20) family.</text>
</comment>
<dbReference type="RefSeq" id="XP_007674975.1">
    <property type="nucleotide sequence ID" value="XM_007676785.1"/>
</dbReference>
<dbReference type="STRING" id="717646.M2NG48"/>
<dbReference type="Pfam" id="PF00011">
    <property type="entry name" value="HSP20"/>
    <property type="match status" value="1"/>
</dbReference>
<dbReference type="PANTHER" id="PTHR11527">
    <property type="entry name" value="HEAT-SHOCK PROTEIN 20 FAMILY MEMBER"/>
    <property type="match status" value="1"/>
</dbReference>
<evidence type="ECO:0000259" key="5">
    <source>
        <dbReference type="PROSITE" id="PS01031"/>
    </source>
</evidence>
<dbReference type="Proteomes" id="UP000011761">
    <property type="component" value="Unassembled WGS sequence"/>
</dbReference>
<dbReference type="CDD" id="cd06464">
    <property type="entry name" value="ACD_sHsps-like"/>
    <property type="match status" value="1"/>
</dbReference>
<keyword evidence="7" id="KW-1185">Reference proteome</keyword>
<dbReference type="InterPro" id="IPR002068">
    <property type="entry name" value="A-crystallin/Hsp20_dom"/>
</dbReference>
<evidence type="ECO:0000256" key="2">
    <source>
        <dbReference type="PROSITE-ProRule" id="PRU00285"/>
    </source>
</evidence>
<dbReference type="HOGENOM" id="CLU_046737_1_4_1"/>
<keyword evidence="1" id="KW-0346">Stress response</keyword>
<sequence length="194" mass="21657">MSAGIWDVFSGEPKLEIIYPIVDRPSGRAHPHHAARSNNPTRDTPNYPDVDVRDGGREYWVDVEVPGIKNVEDIHCQWTSNTIVVVSGNIMRPIHNSEQQQQQPSTGGRDAHGVYEPPPSTQEHYQPPYQHVGPPYTIVSERRIGHFRRIFHLPVPAEVSKMTAKLEAGLLSLTIPKAPHTHVADGGKVFITTE</sequence>
<dbReference type="GeneID" id="19108712"/>
<dbReference type="EMBL" id="KB445553">
    <property type="protein sequence ID" value="EMC98274.1"/>
    <property type="molecule type" value="Genomic_DNA"/>
</dbReference>
<reference evidence="6 7" key="1">
    <citation type="journal article" date="2012" name="PLoS Pathog.">
        <title>Diverse lifestyles and strategies of plant pathogenesis encoded in the genomes of eighteen Dothideomycetes fungi.</title>
        <authorList>
            <person name="Ohm R.A."/>
            <person name="Feau N."/>
            <person name="Henrissat B."/>
            <person name="Schoch C.L."/>
            <person name="Horwitz B.A."/>
            <person name="Barry K.W."/>
            <person name="Condon B.J."/>
            <person name="Copeland A.C."/>
            <person name="Dhillon B."/>
            <person name="Glaser F."/>
            <person name="Hesse C.N."/>
            <person name="Kosti I."/>
            <person name="LaButti K."/>
            <person name="Lindquist E.A."/>
            <person name="Lucas S."/>
            <person name="Salamov A.A."/>
            <person name="Bradshaw R.E."/>
            <person name="Ciuffetti L."/>
            <person name="Hamelin R.C."/>
            <person name="Kema G.H.J."/>
            <person name="Lawrence C."/>
            <person name="Scott J.A."/>
            <person name="Spatafora J.W."/>
            <person name="Turgeon B.G."/>
            <person name="de Wit P.J.G.M."/>
            <person name="Zhong S."/>
            <person name="Goodwin S.B."/>
            <person name="Grigoriev I.V."/>
        </authorList>
    </citation>
    <scope>NUCLEOTIDE SEQUENCE [LARGE SCALE GENOMIC DNA]</scope>
    <source>
        <strain evidence="6 7">UAMH 10762</strain>
    </source>
</reference>